<feature type="transmembrane region" description="Helical" evidence="9">
    <location>
        <begin position="116"/>
        <end position="135"/>
    </location>
</feature>
<dbReference type="RefSeq" id="WP_035134261.1">
    <property type="nucleotide sequence ID" value="NZ_JPMD01000033.1"/>
</dbReference>
<dbReference type="STRING" id="318464.IO99_13990"/>
<dbReference type="GO" id="GO:0016020">
    <property type="term" value="C:membrane"/>
    <property type="evidence" value="ECO:0007669"/>
    <property type="project" value="InterPro"/>
</dbReference>
<keyword evidence="12" id="KW-1185">Reference proteome</keyword>
<dbReference type="InterPro" id="IPR011712">
    <property type="entry name" value="Sig_transdc_His_kin_sub3_dim/P"/>
</dbReference>
<reference evidence="11 12" key="1">
    <citation type="submission" date="2014-07" db="EMBL/GenBank/DDBJ databases">
        <title>Draft genome of Clostridium sulfidigenes 113A isolated from sediments associated with methane hydrate from Krishna Godavari basin.</title>
        <authorList>
            <person name="Honkalas V.S."/>
            <person name="Dabir A.P."/>
            <person name="Arora P."/>
            <person name="Dhakephalkar P.K."/>
        </authorList>
    </citation>
    <scope>NUCLEOTIDE SEQUENCE [LARGE SCALE GENOMIC DNA]</scope>
    <source>
        <strain evidence="11 12">113A</strain>
    </source>
</reference>
<evidence type="ECO:0000256" key="6">
    <source>
        <dbReference type="ARBA" id="ARBA00022777"/>
    </source>
</evidence>
<keyword evidence="6" id="KW-0418">Kinase</keyword>
<evidence type="ECO:0000256" key="7">
    <source>
        <dbReference type="ARBA" id="ARBA00022840"/>
    </source>
</evidence>
<dbReference type="Pfam" id="PF07730">
    <property type="entry name" value="HisKA_3"/>
    <property type="match status" value="1"/>
</dbReference>
<protein>
    <recommendedName>
        <fullName evidence="2">histidine kinase</fullName>
        <ecNumber evidence="2">2.7.13.3</ecNumber>
    </recommendedName>
</protein>
<dbReference type="InterPro" id="IPR036890">
    <property type="entry name" value="HATPase_C_sf"/>
</dbReference>
<sequence>MLNNRDDYFLNIKLLGLIFSIYVYINCGGFQSSIIIGLLCFIIINIALYYLENIKIKLCLSAMSFCISYGLGIKYNSIFFILIPFTFFDIGILINIKLIYSFIGSILFITMIPKDIVMNYLLFAIFYYIAAKILINKVSKIDKIWKENLMLREKIDKYTKEVEKEKNYSKQIIYTTKLEERNKLSKEMHDKIGHTIASSLMHLEATKVVIDKDKDEAKNMINTTIQVLREGMDDIRKTLKIIKPSEEQLGINRVKSIMDDAFSHNSYGYTFNHSGNIDKLTYSHWKCIINNLMEGITNIKKHSTGNSVSLNIEVLNKIVRVSIKDNGDGAVNIKKSIGLKAMEERVIDLGGNISFNGEDGFTIIMILPLS</sequence>
<evidence type="ECO:0000313" key="11">
    <source>
        <dbReference type="EMBL" id="KEZ85595.1"/>
    </source>
</evidence>
<dbReference type="Proteomes" id="UP000028542">
    <property type="component" value="Unassembled WGS sequence"/>
</dbReference>
<dbReference type="SUPFAM" id="SSF55874">
    <property type="entry name" value="ATPase domain of HSP90 chaperone/DNA topoisomerase II/histidine kinase"/>
    <property type="match status" value="1"/>
</dbReference>
<evidence type="ECO:0000256" key="3">
    <source>
        <dbReference type="ARBA" id="ARBA00022553"/>
    </source>
</evidence>
<feature type="transmembrane region" description="Helical" evidence="9">
    <location>
        <begin position="31"/>
        <end position="51"/>
    </location>
</feature>
<keyword evidence="9" id="KW-1133">Transmembrane helix</keyword>
<evidence type="ECO:0000256" key="1">
    <source>
        <dbReference type="ARBA" id="ARBA00000085"/>
    </source>
</evidence>
<feature type="transmembrane region" description="Helical" evidence="9">
    <location>
        <begin position="7"/>
        <end position="25"/>
    </location>
</feature>
<organism evidence="11 12">
    <name type="scientific">Clostridium sulfidigenes</name>
    <dbReference type="NCBI Taxonomy" id="318464"/>
    <lineage>
        <taxon>Bacteria</taxon>
        <taxon>Bacillati</taxon>
        <taxon>Bacillota</taxon>
        <taxon>Clostridia</taxon>
        <taxon>Eubacteriales</taxon>
        <taxon>Clostridiaceae</taxon>
        <taxon>Clostridium</taxon>
    </lineage>
</organism>
<dbReference type="EMBL" id="JPMD01000033">
    <property type="protein sequence ID" value="KEZ85595.1"/>
    <property type="molecule type" value="Genomic_DNA"/>
</dbReference>
<dbReference type="Gene3D" id="1.20.5.1930">
    <property type="match status" value="1"/>
</dbReference>
<dbReference type="GO" id="GO:0005524">
    <property type="term" value="F:ATP binding"/>
    <property type="evidence" value="ECO:0007669"/>
    <property type="project" value="UniProtKB-KW"/>
</dbReference>
<keyword evidence="9" id="KW-0812">Transmembrane</keyword>
<dbReference type="PANTHER" id="PTHR24421">
    <property type="entry name" value="NITRATE/NITRITE SENSOR PROTEIN NARX-RELATED"/>
    <property type="match status" value="1"/>
</dbReference>
<keyword evidence="3" id="KW-0597">Phosphoprotein</keyword>
<keyword evidence="7" id="KW-0067">ATP-binding</keyword>
<gene>
    <name evidence="11" type="ORF">IO99_13990</name>
</gene>
<keyword evidence="8" id="KW-0902">Two-component regulatory system</keyword>
<feature type="transmembrane region" description="Helical" evidence="9">
    <location>
        <begin position="58"/>
        <end position="84"/>
    </location>
</feature>
<evidence type="ECO:0000256" key="8">
    <source>
        <dbReference type="ARBA" id="ARBA00023012"/>
    </source>
</evidence>
<dbReference type="PANTHER" id="PTHR24421:SF10">
    <property type="entry name" value="NITRATE_NITRITE SENSOR PROTEIN NARQ"/>
    <property type="match status" value="1"/>
</dbReference>
<evidence type="ECO:0000256" key="5">
    <source>
        <dbReference type="ARBA" id="ARBA00022741"/>
    </source>
</evidence>
<dbReference type="eggNOG" id="COG4585">
    <property type="taxonomic scope" value="Bacteria"/>
</dbReference>
<evidence type="ECO:0000256" key="2">
    <source>
        <dbReference type="ARBA" id="ARBA00012438"/>
    </source>
</evidence>
<keyword evidence="9" id="KW-0472">Membrane</keyword>
<dbReference type="Gene3D" id="3.30.565.10">
    <property type="entry name" value="Histidine kinase-like ATPase, C-terminal domain"/>
    <property type="match status" value="1"/>
</dbReference>
<accession>A0A084J9G1</accession>
<evidence type="ECO:0000256" key="4">
    <source>
        <dbReference type="ARBA" id="ARBA00022679"/>
    </source>
</evidence>
<name>A0A084J9G1_9CLOT</name>
<evidence type="ECO:0000313" key="12">
    <source>
        <dbReference type="Proteomes" id="UP000028542"/>
    </source>
</evidence>
<feature type="domain" description="Signal transduction histidine kinase subgroup 3 dimerisation and phosphoacceptor" evidence="10">
    <location>
        <begin position="180"/>
        <end position="246"/>
    </location>
</feature>
<dbReference type="EC" id="2.7.13.3" evidence="2"/>
<keyword evidence="4" id="KW-0808">Transferase</keyword>
<feature type="transmembrane region" description="Helical" evidence="9">
    <location>
        <begin position="90"/>
        <end position="109"/>
    </location>
</feature>
<comment type="catalytic activity">
    <reaction evidence="1">
        <text>ATP + protein L-histidine = ADP + protein N-phospho-L-histidine.</text>
        <dbReference type="EC" id="2.7.13.3"/>
    </reaction>
</comment>
<comment type="caution">
    <text evidence="11">The sequence shown here is derived from an EMBL/GenBank/DDBJ whole genome shotgun (WGS) entry which is preliminary data.</text>
</comment>
<dbReference type="AlphaFoldDB" id="A0A084J9G1"/>
<dbReference type="GO" id="GO:0046983">
    <property type="term" value="F:protein dimerization activity"/>
    <property type="evidence" value="ECO:0007669"/>
    <property type="project" value="InterPro"/>
</dbReference>
<dbReference type="GO" id="GO:0000155">
    <property type="term" value="F:phosphorelay sensor kinase activity"/>
    <property type="evidence" value="ECO:0007669"/>
    <property type="project" value="InterPro"/>
</dbReference>
<evidence type="ECO:0000259" key="10">
    <source>
        <dbReference type="Pfam" id="PF07730"/>
    </source>
</evidence>
<proteinExistence type="predicted"/>
<dbReference type="InterPro" id="IPR050482">
    <property type="entry name" value="Sensor_HK_TwoCompSys"/>
</dbReference>
<evidence type="ECO:0000256" key="9">
    <source>
        <dbReference type="SAM" id="Phobius"/>
    </source>
</evidence>
<keyword evidence="5" id="KW-0547">Nucleotide-binding</keyword>